<dbReference type="CDD" id="cd13999">
    <property type="entry name" value="STKc_MAP3K-like"/>
    <property type="match status" value="1"/>
</dbReference>
<dbReference type="Gene3D" id="1.10.510.10">
    <property type="entry name" value="Transferase(Phosphotransferase) domain 1"/>
    <property type="match status" value="1"/>
</dbReference>
<evidence type="ECO:0000313" key="3">
    <source>
        <dbReference type="Proteomes" id="UP000317650"/>
    </source>
</evidence>
<dbReference type="PANTHER" id="PTHR23257">
    <property type="entry name" value="SERINE-THREONINE PROTEIN KINASE"/>
    <property type="match status" value="1"/>
</dbReference>
<proteinExistence type="predicted"/>
<dbReference type="Pfam" id="PF07714">
    <property type="entry name" value="PK_Tyr_Ser-Thr"/>
    <property type="match status" value="1"/>
</dbReference>
<dbReference type="GO" id="GO:0005524">
    <property type="term" value="F:ATP binding"/>
    <property type="evidence" value="ECO:0007669"/>
    <property type="project" value="InterPro"/>
</dbReference>
<dbReference type="InterPro" id="IPR000719">
    <property type="entry name" value="Prot_kinase_dom"/>
</dbReference>
<dbReference type="InterPro" id="IPR001245">
    <property type="entry name" value="Ser-Thr/Tyr_kinase_cat_dom"/>
</dbReference>
<dbReference type="InterPro" id="IPR011009">
    <property type="entry name" value="Kinase-like_dom_sf"/>
</dbReference>
<sequence length="921" mass="102673">MRGAEAECFRVVSLATKSNHMMWANHKHRLFGPNPPCDKTNTRFRIRLSNARSTIPFQPGQSGGSHVISRFYAEGDSTRSEPVTSNAAWWHSDIAENLKSVSLAPRGETLTTGGFPCDVWQAEYSSQAASQILWSTGTYSGLIPNGFYSIIPDKKLKELFDTIPSPDGLYSLGMEGSKADIILVDAEKDKKLSMLKQLSAAMVKGLYANPALIIKKIAGLVFDFYKRPNSDLSPAKAAVEDISHLMDNRGIQLLGQIRQGSCRPRAILFKVLADAVGLESKLVVGLPNDGGVKCIDSFKHMSVVVVLNSVELLVDLMHYPGQLIPFSTKAIFISHISAAGESDSAEYDSCDSPLEPNSPLYGLSDKVEAAGSEHNETLQSLCQRRADPSSSLLDHSLRRVMLRSTTFAEGNLSEPDIANAFWRRSRRKVVAGRTASSSPEHPLCRTRGRSMLGSDRQSFREYADGVTISRSDGASTSDARRMRRRSISITPKIGDDIVRTVRAMNETLKQKRFLRDHVVETSGSFSMNDKHRLNDSSCNDEASGRLSSMCNNCRKQTGSTQKAISLPSSPHVYRGQTSDISGDFLRTEVMESKWNKILQSSSLLNKPLLPFDEWNIVFSELTVGTRVGIGKDKQNLCQSVTSLQQSVAGFFGEVFRGIWNGTDVAIKVFLEQDMTTENMEDFCNEISILSCLRHPNGNDFLLPDSDLGVILFLGACMKPPHLSLITEYMEMGSLYYLIHTSGQKKRLSWRKRLKMLRDICRQVSRMTYLSSFLWGLMCIHRMKIVHRDLKSANCLVDKHWTVKICDFGLSRVMKAGPMRDNSSAGTPEWMAPELIRNEPFTEKCDIFSLGVIMWELCTLNRPWEGMTPVQVVYAIANEGKRLVIPEGPLSSLISDCWAEPDERPSCQEILTRLLDCEYSLC</sequence>
<dbReference type="Pfam" id="PF14381">
    <property type="entry name" value="EDR1_CTR1_ARMC3_pept"/>
    <property type="match status" value="1"/>
</dbReference>
<reference evidence="2 3" key="1">
    <citation type="journal article" date="2019" name="Nat. Plants">
        <title>Genome sequencing of Musa balbisiana reveals subgenome evolution and function divergence in polyploid bananas.</title>
        <authorList>
            <person name="Yao X."/>
        </authorList>
    </citation>
    <scope>NUCLEOTIDE SEQUENCE [LARGE SCALE GENOMIC DNA]</scope>
    <source>
        <strain evidence="3">cv. DH-PKW</strain>
        <tissue evidence="2">Leaves</tissue>
    </source>
</reference>
<feature type="domain" description="Protein kinase" evidence="1">
    <location>
        <begin position="640"/>
        <end position="920"/>
    </location>
</feature>
<dbReference type="InterPro" id="IPR055164">
    <property type="entry name" value="EDR1/CTR1/ARMC3-like_pept-like"/>
</dbReference>
<dbReference type="InterPro" id="IPR050167">
    <property type="entry name" value="Ser_Thr_protein_kinase"/>
</dbReference>
<dbReference type="SMART" id="SM00220">
    <property type="entry name" value="S_TKc"/>
    <property type="match status" value="1"/>
</dbReference>
<organism evidence="2 3">
    <name type="scientific">Musa balbisiana</name>
    <name type="common">Banana</name>
    <dbReference type="NCBI Taxonomy" id="52838"/>
    <lineage>
        <taxon>Eukaryota</taxon>
        <taxon>Viridiplantae</taxon>
        <taxon>Streptophyta</taxon>
        <taxon>Embryophyta</taxon>
        <taxon>Tracheophyta</taxon>
        <taxon>Spermatophyta</taxon>
        <taxon>Magnoliopsida</taxon>
        <taxon>Liliopsida</taxon>
        <taxon>Zingiberales</taxon>
        <taxon>Musaceae</taxon>
        <taxon>Musa</taxon>
    </lineage>
</organism>
<dbReference type="GO" id="GO:0004672">
    <property type="term" value="F:protein kinase activity"/>
    <property type="evidence" value="ECO:0007669"/>
    <property type="project" value="InterPro"/>
</dbReference>
<dbReference type="GO" id="GO:0007165">
    <property type="term" value="P:signal transduction"/>
    <property type="evidence" value="ECO:0007669"/>
    <property type="project" value="TreeGrafter"/>
</dbReference>
<comment type="caution">
    <text evidence="2">The sequence shown here is derived from an EMBL/GenBank/DDBJ whole genome shotgun (WGS) entry which is preliminary data.</text>
</comment>
<dbReference type="PANTHER" id="PTHR23257:SF821">
    <property type="entry name" value="ATP BINDING PROTEIN"/>
    <property type="match status" value="1"/>
</dbReference>
<accession>A0A4S8KC25</accession>
<name>A0A4S8KC25_MUSBA</name>
<dbReference type="EMBL" id="PYDT01000001">
    <property type="protein sequence ID" value="THU72680.1"/>
    <property type="molecule type" value="Genomic_DNA"/>
</dbReference>
<dbReference type="GO" id="GO:0005737">
    <property type="term" value="C:cytoplasm"/>
    <property type="evidence" value="ECO:0007669"/>
    <property type="project" value="TreeGrafter"/>
</dbReference>
<gene>
    <name evidence="2" type="ORF">C4D60_Mb04t14740</name>
</gene>
<dbReference type="Gene3D" id="3.30.200.20">
    <property type="entry name" value="Phosphorylase Kinase, domain 1"/>
    <property type="match status" value="1"/>
</dbReference>
<evidence type="ECO:0000313" key="2">
    <source>
        <dbReference type="EMBL" id="THU72680.1"/>
    </source>
</evidence>
<dbReference type="PROSITE" id="PS50011">
    <property type="entry name" value="PROTEIN_KINASE_DOM"/>
    <property type="match status" value="1"/>
</dbReference>
<keyword evidence="3" id="KW-1185">Reference proteome</keyword>
<dbReference type="STRING" id="52838.A0A4S8KC25"/>
<dbReference type="SUPFAM" id="SSF56112">
    <property type="entry name" value="Protein kinase-like (PK-like)"/>
    <property type="match status" value="1"/>
</dbReference>
<dbReference type="InterPro" id="IPR008271">
    <property type="entry name" value="Ser/Thr_kinase_AS"/>
</dbReference>
<dbReference type="Proteomes" id="UP000317650">
    <property type="component" value="Chromosome 4"/>
</dbReference>
<protein>
    <recommendedName>
        <fullName evidence="1">Protein kinase domain-containing protein</fullName>
    </recommendedName>
</protein>
<evidence type="ECO:0000259" key="1">
    <source>
        <dbReference type="PROSITE" id="PS50011"/>
    </source>
</evidence>
<dbReference type="PROSITE" id="PS00108">
    <property type="entry name" value="PROTEIN_KINASE_ST"/>
    <property type="match status" value="1"/>
</dbReference>
<dbReference type="AlphaFoldDB" id="A0A4S8KC25"/>